<evidence type="ECO:0000313" key="1">
    <source>
        <dbReference type="EMBL" id="CAH0394688.1"/>
    </source>
</evidence>
<dbReference type="KEGG" id="btab:109033923"/>
<dbReference type="EMBL" id="OU963869">
    <property type="protein sequence ID" value="CAH0394688.1"/>
    <property type="molecule type" value="Genomic_DNA"/>
</dbReference>
<dbReference type="AlphaFoldDB" id="A0A9P0AJZ9"/>
<dbReference type="Pfam" id="PF11111">
    <property type="entry name" value="CENP-M"/>
    <property type="match status" value="1"/>
</dbReference>
<organism evidence="1 2">
    <name type="scientific">Bemisia tabaci</name>
    <name type="common">Sweetpotato whitefly</name>
    <name type="synonym">Aleurodes tabaci</name>
    <dbReference type="NCBI Taxonomy" id="7038"/>
    <lineage>
        <taxon>Eukaryota</taxon>
        <taxon>Metazoa</taxon>
        <taxon>Ecdysozoa</taxon>
        <taxon>Arthropoda</taxon>
        <taxon>Hexapoda</taxon>
        <taxon>Insecta</taxon>
        <taxon>Pterygota</taxon>
        <taxon>Neoptera</taxon>
        <taxon>Paraneoptera</taxon>
        <taxon>Hemiptera</taxon>
        <taxon>Sternorrhyncha</taxon>
        <taxon>Aleyrodoidea</taxon>
        <taxon>Aleyrodidae</taxon>
        <taxon>Aleyrodinae</taxon>
        <taxon>Bemisia</taxon>
    </lineage>
</organism>
<reference evidence="1" key="1">
    <citation type="submission" date="2021-12" db="EMBL/GenBank/DDBJ databases">
        <authorList>
            <person name="King R."/>
        </authorList>
    </citation>
    <scope>NUCLEOTIDE SEQUENCE</scope>
</reference>
<dbReference type="Gene3D" id="3.40.50.300">
    <property type="entry name" value="P-loop containing nucleotide triphosphate hydrolases"/>
    <property type="match status" value="1"/>
</dbReference>
<protein>
    <recommendedName>
        <fullName evidence="3">Centromere protein M</fullName>
    </recommendedName>
</protein>
<keyword evidence="2" id="KW-1185">Reference proteome</keyword>
<accession>A0A9P0AJZ9</accession>
<sequence>MDSTVASNALFSMPAFQMIGKKAAKEKFAILLVGPANLCASLRDEILTVNHENHYYQMNIHMCELVEDVIKSSQQCHADFIAFLIDPSDNSAVEMVERSISVLGPLYLCSRLCLINCYDVTPLETDAEQIHNLVDKFSVLIMHGDLANAGARNFLAQRIIYLSSSVCGFKTGLPLVFDLPSSKIVSS</sequence>
<name>A0A9P0AJZ9_BEMTA</name>
<evidence type="ECO:0008006" key="3">
    <source>
        <dbReference type="Google" id="ProtNLM"/>
    </source>
</evidence>
<gene>
    <name evidence="1" type="ORF">BEMITA_LOCUS12956</name>
</gene>
<dbReference type="OrthoDB" id="6587597at2759"/>
<dbReference type="InterPro" id="IPR027417">
    <property type="entry name" value="P-loop_NTPase"/>
</dbReference>
<dbReference type="Proteomes" id="UP001152759">
    <property type="component" value="Chromosome 8"/>
</dbReference>
<proteinExistence type="predicted"/>
<dbReference type="InterPro" id="IPR020987">
    <property type="entry name" value="Centromere_Cenp-M"/>
</dbReference>
<evidence type="ECO:0000313" key="2">
    <source>
        <dbReference type="Proteomes" id="UP001152759"/>
    </source>
</evidence>